<proteinExistence type="predicted"/>
<reference evidence="2 3" key="1">
    <citation type="submission" date="2024-03" db="EMBL/GenBank/DDBJ databases">
        <title>A high-quality draft genome sequence of Diaporthe vaccinii, a causative agent of upright dieback and viscid rot disease in cranberry plants.</title>
        <authorList>
            <person name="Sarrasin M."/>
            <person name="Lang B.F."/>
            <person name="Burger G."/>
        </authorList>
    </citation>
    <scope>NUCLEOTIDE SEQUENCE [LARGE SCALE GENOMIC DNA]</scope>
    <source>
        <strain evidence="2 3">IS7</strain>
    </source>
</reference>
<evidence type="ECO:0000313" key="3">
    <source>
        <dbReference type="Proteomes" id="UP001600888"/>
    </source>
</evidence>
<dbReference type="Proteomes" id="UP001600888">
    <property type="component" value="Unassembled WGS sequence"/>
</dbReference>
<evidence type="ECO:0008006" key="4">
    <source>
        <dbReference type="Google" id="ProtNLM"/>
    </source>
</evidence>
<accession>A0ABR4E029</accession>
<dbReference type="EMBL" id="JBAWTH010000127">
    <property type="protein sequence ID" value="KAL2275754.1"/>
    <property type="molecule type" value="Genomic_DNA"/>
</dbReference>
<organism evidence="2 3">
    <name type="scientific">Diaporthe vaccinii</name>
    <dbReference type="NCBI Taxonomy" id="105482"/>
    <lineage>
        <taxon>Eukaryota</taxon>
        <taxon>Fungi</taxon>
        <taxon>Dikarya</taxon>
        <taxon>Ascomycota</taxon>
        <taxon>Pezizomycotina</taxon>
        <taxon>Sordariomycetes</taxon>
        <taxon>Sordariomycetidae</taxon>
        <taxon>Diaporthales</taxon>
        <taxon>Diaporthaceae</taxon>
        <taxon>Diaporthe</taxon>
        <taxon>Diaporthe eres species complex</taxon>
    </lineage>
</organism>
<evidence type="ECO:0000313" key="2">
    <source>
        <dbReference type="EMBL" id="KAL2275754.1"/>
    </source>
</evidence>
<name>A0ABR4E029_9PEZI</name>
<feature type="compositionally biased region" description="Basic and acidic residues" evidence="1">
    <location>
        <begin position="515"/>
        <end position="528"/>
    </location>
</feature>
<protein>
    <recommendedName>
        <fullName evidence="4">VWFA domain-containing protein</fullName>
    </recommendedName>
</protein>
<sequence>MASQPQRATAQPSGTKIIGDILIKAKEEKFHVCCITLCIPNTWSTSESNIQKYLGPLFDKTVSGKDIEITFTFEAAARAQYLLWHHPGQLIGHDYLMVLDFGGHSMGGFHGEMRWKHDGRPSIYSPSQSDFGLRGGYEIWEIEIGKAIDEQMTKDHNAMERFPSKHRRIIRAAFLDVFFREKAQLPLDKPKRLIINLQSILGESDKHTFAINIPVEVLIAAWDTAYRQILNLAKENIQLVSKRQGINKVFILLSGGSIANSKAKNEIMEFCKTLGRLRSHGSTKNKITVKMMRDIQTAAWKWTLAQGAAKALAMTMDVREFFDRGTALGIQTSTFTGNFTPHTSNGAKLLFYMGAGKEVEILLRDGKQVRLIADPDFVKAKNGSSNSKTVLAKNAYDICDMSFDYEPTPGVGPLARIPEGYYIIGVSEIKYDGWYAVLTLRLRLNNSPAKRAARRAKSGAQNSAPLDEDTVLYFDVPLVSHGESNVVVLDLDRIDGRFWKPKAVVQPSSPVSSGEPRKRQRSPEVKEEIDYELNEVVEGYDGRPAKRTDMADT</sequence>
<evidence type="ECO:0000256" key="1">
    <source>
        <dbReference type="SAM" id="MobiDB-lite"/>
    </source>
</evidence>
<gene>
    <name evidence="2" type="ORF">FJTKL_01610</name>
</gene>
<comment type="caution">
    <text evidence="2">The sequence shown here is derived from an EMBL/GenBank/DDBJ whole genome shotgun (WGS) entry which is preliminary data.</text>
</comment>
<keyword evidence="3" id="KW-1185">Reference proteome</keyword>
<feature type="region of interest" description="Disordered" evidence="1">
    <location>
        <begin position="504"/>
        <end position="528"/>
    </location>
</feature>